<accession>A0AAV3NU67</accession>
<organism evidence="2 3">
    <name type="scientific">Lithospermum erythrorhizon</name>
    <name type="common">Purple gromwell</name>
    <name type="synonym">Lithospermum officinale var. erythrorhizon</name>
    <dbReference type="NCBI Taxonomy" id="34254"/>
    <lineage>
        <taxon>Eukaryota</taxon>
        <taxon>Viridiplantae</taxon>
        <taxon>Streptophyta</taxon>
        <taxon>Embryophyta</taxon>
        <taxon>Tracheophyta</taxon>
        <taxon>Spermatophyta</taxon>
        <taxon>Magnoliopsida</taxon>
        <taxon>eudicotyledons</taxon>
        <taxon>Gunneridae</taxon>
        <taxon>Pentapetalae</taxon>
        <taxon>asterids</taxon>
        <taxon>lamiids</taxon>
        <taxon>Boraginales</taxon>
        <taxon>Boraginaceae</taxon>
        <taxon>Boraginoideae</taxon>
        <taxon>Lithospermeae</taxon>
        <taxon>Lithospermum</taxon>
    </lineage>
</organism>
<dbReference type="Pfam" id="PF17900">
    <property type="entry name" value="Peptidase_M1_N"/>
    <property type="match status" value="1"/>
</dbReference>
<evidence type="ECO:0000313" key="3">
    <source>
        <dbReference type="Proteomes" id="UP001454036"/>
    </source>
</evidence>
<dbReference type="GO" id="GO:0005615">
    <property type="term" value="C:extracellular space"/>
    <property type="evidence" value="ECO:0007669"/>
    <property type="project" value="TreeGrafter"/>
</dbReference>
<dbReference type="InterPro" id="IPR045357">
    <property type="entry name" value="Aminopeptidase_N-like_N"/>
</dbReference>
<gene>
    <name evidence="2" type="ORF">LIER_42722</name>
</gene>
<evidence type="ECO:0000313" key="2">
    <source>
        <dbReference type="EMBL" id="GAA0142468.1"/>
    </source>
</evidence>
<dbReference type="GO" id="GO:0070006">
    <property type="term" value="F:metalloaminopeptidase activity"/>
    <property type="evidence" value="ECO:0007669"/>
    <property type="project" value="TreeGrafter"/>
</dbReference>
<dbReference type="PANTHER" id="PTHR11533">
    <property type="entry name" value="PROTEASE M1 ZINC METALLOPROTEASE"/>
    <property type="match status" value="1"/>
</dbReference>
<keyword evidence="2" id="KW-0378">Hydrolase</keyword>
<dbReference type="InterPro" id="IPR050344">
    <property type="entry name" value="Peptidase_M1_aminopeptidases"/>
</dbReference>
<dbReference type="AlphaFoldDB" id="A0AAV3NU67"/>
<protein>
    <submittedName>
        <fullName evidence="2">Metalloprotease</fullName>
    </submittedName>
</protein>
<keyword evidence="2" id="KW-0482">Metalloprotease</keyword>
<dbReference type="SUPFAM" id="SSF63737">
    <property type="entry name" value="Leukotriene A4 hydrolase N-terminal domain"/>
    <property type="match status" value="1"/>
</dbReference>
<dbReference type="Proteomes" id="UP001454036">
    <property type="component" value="Unassembled WGS sequence"/>
</dbReference>
<dbReference type="Gene3D" id="2.60.40.1730">
    <property type="entry name" value="tricorn interacting facor f3 domain"/>
    <property type="match status" value="1"/>
</dbReference>
<dbReference type="PANTHER" id="PTHR11533:SF174">
    <property type="entry name" value="PUROMYCIN-SENSITIVE AMINOPEPTIDASE-RELATED"/>
    <property type="match status" value="1"/>
</dbReference>
<keyword evidence="2" id="KW-0645">Protease</keyword>
<dbReference type="GO" id="GO:0042277">
    <property type="term" value="F:peptide binding"/>
    <property type="evidence" value="ECO:0007669"/>
    <property type="project" value="TreeGrafter"/>
</dbReference>
<dbReference type="GO" id="GO:0016020">
    <property type="term" value="C:membrane"/>
    <property type="evidence" value="ECO:0007669"/>
    <property type="project" value="TreeGrafter"/>
</dbReference>
<proteinExistence type="predicted"/>
<feature type="domain" description="Aminopeptidase N-like N-terminal" evidence="1">
    <location>
        <begin position="15"/>
        <end position="118"/>
    </location>
</feature>
<comment type="caution">
    <text evidence="2">The sequence shown here is derived from an EMBL/GenBank/DDBJ whole genome shotgun (WGS) entry which is preliminary data.</text>
</comment>
<reference evidence="2 3" key="1">
    <citation type="submission" date="2024-01" db="EMBL/GenBank/DDBJ databases">
        <title>The complete chloroplast genome sequence of Lithospermum erythrorhizon: insights into the phylogenetic relationship among Boraginaceae species and the maternal lineages of purple gromwells.</title>
        <authorList>
            <person name="Okada T."/>
            <person name="Watanabe K."/>
        </authorList>
    </citation>
    <scope>NUCLEOTIDE SEQUENCE [LARGE SCALE GENOMIC DNA]</scope>
</reference>
<dbReference type="EMBL" id="BAABME010030684">
    <property type="protein sequence ID" value="GAA0142468.1"/>
    <property type="molecule type" value="Genomic_DNA"/>
</dbReference>
<dbReference type="GO" id="GO:0005737">
    <property type="term" value="C:cytoplasm"/>
    <property type="evidence" value="ECO:0007669"/>
    <property type="project" value="TreeGrafter"/>
</dbReference>
<evidence type="ECO:0000259" key="1">
    <source>
        <dbReference type="Pfam" id="PF17900"/>
    </source>
</evidence>
<dbReference type="GO" id="GO:0043171">
    <property type="term" value="P:peptide catabolic process"/>
    <property type="evidence" value="ECO:0007669"/>
    <property type="project" value="TreeGrafter"/>
</dbReference>
<keyword evidence="3" id="KW-1185">Reference proteome</keyword>
<sequence length="119" mass="13360">MEEFKGEARLPKFAVPKRYDLKLKPDLIDCKFSGWVDISVDVISATKFLLLNAADLSIHPDSVIFNSDNQASKAVKVELFEADEIMVVEFGEDLNTGVGILSIAFEGTLNDRMKGFYRR</sequence>
<dbReference type="GO" id="GO:0006508">
    <property type="term" value="P:proteolysis"/>
    <property type="evidence" value="ECO:0007669"/>
    <property type="project" value="TreeGrafter"/>
</dbReference>
<dbReference type="GO" id="GO:0008270">
    <property type="term" value="F:zinc ion binding"/>
    <property type="evidence" value="ECO:0007669"/>
    <property type="project" value="TreeGrafter"/>
</dbReference>
<dbReference type="InterPro" id="IPR042097">
    <property type="entry name" value="Aminopeptidase_N-like_N_sf"/>
</dbReference>
<name>A0AAV3NU67_LITER</name>